<dbReference type="InterPro" id="IPR018635">
    <property type="entry name" value="UPF0319"/>
</dbReference>
<organism evidence="1 2">
    <name type="scientific">Hahella chejuensis (strain KCTC 2396)</name>
    <dbReference type="NCBI Taxonomy" id="349521"/>
    <lineage>
        <taxon>Bacteria</taxon>
        <taxon>Pseudomonadati</taxon>
        <taxon>Pseudomonadota</taxon>
        <taxon>Gammaproteobacteria</taxon>
        <taxon>Oceanospirillales</taxon>
        <taxon>Hahellaceae</taxon>
        <taxon>Hahella</taxon>
    </lineage>
</organism>
<dbReference type="eggNOG" id="COG3110">
    <property type="taxonomic scope" value="Bacteria"/>
</dbReference>
<gene>
    <name evidence="1" type="ordered locus">HCH_05947</name>
</gene>
<dbReference type="KEGG" id="hch:HCH_05947"/>
<dbReference type="AlphaFoldDB" id="Q2S9S6"/>
<keyword evidence="2" id="KW-1185">Reference proteome</keyword>
<dbReference type="OrthoDB" id="6076302at2"/>
<dbReference type="STRING" id="349521.HCH_05947"/>
<proteinExistence type="predicted"/>
<accession>Q2S9S6</accession>
<dbReference type="RefSeq" id="WP_011399656.1">
    <property type="nucleotide sequence ID" value="NC_007645.1"/>
</dbReference>
<evidence type="ECO:0008006" key="3">
    <source>
        <dbReference type="Google" id="ProtNLM"/>
    </source>
</evidence>
<dbReference type="HOGENOM" id="CLU_1228706_0_0_6"/>
<protein>
    <recommendedName>
        <fullName evidence="3">DUF2057 domain-containing protein</fullName>
    </recommendedName>
</protein>
<dbReference type="Proteomes" id="UP000000238">
    <property type="component" value="Chromosome"/>
</dbReference>
<reference evidence="1 2" key="1">
    <citation type="journal article" date="2005" name="Nucleic Acids Res.">
        <title>Genomic blueprint of Hahella chejuensis, a marine microbe producing an algicidal agent.</title>
        <authorList>
            <person name="Jeong H."/>
            <person name="Yim J.H."/>
            <person name="Lee C."/>
            <person name="Choi S.-H."/>
            <person name="Park Y.K."/>
            <person name="Yoon S.H."/>
            <person name="Hur C.-G."/>
            <person name="Kang H.-Y."/>
            <person name="Kim D."/>
            <person name="Lee H.H."/>
            <person name="Park K.H."/>
            <person name="Park S.-H."/>
            <person name="Park H.-S."/>
            <person name="Lee H.K."/>
            <person name="Oh T.K."/>
            <person name="Kim J.F."/>
        </authorList>
    </citation>
    <scope>NUCLEOTIDE SEQUENCE [LARGE SCALE GENOMIC DNA]</scope>
    <source>
        <strain evidence="1 2">KCTC 2396</strain>
    </source>
</reference>
<sequence>MKVIWSWLRSSLVVALAIAISACGTMRAVKTYDGQTLGDGQVAKVIAPAEIELLEIDGVSQKNFLLENIDLTYDILPGQRTLVYRYTSIWAKPRENDDSDAEHVDKVVSDRFQVTVDMQPGQVYTFGFNKPDSKREAEAFIKAPKITLVDSANRTIAIGGAYQPITVAASQPSATQPSATQPSAISTTATVNPAVAAVPPAQTGQGVAVQNNAPVSPSDAGISRIEALKVLWEKASAEEKKQFLRWAFK</sequence>
<dbReference type="Pfam" id="PF09829">
    <property type="entry name" value="DUF2057"/>
    <property type="match status" value="1"/>
</dbReference>
<dbReference type="PROSITE" id="PS51257">
    <property type="entry name" value="PROKAR_LIPOPROTEIN"/>
    <property type="match status" value="1"/>
</dbReference>
<dbReference type="EMBL" id="CP000155">
    <property type="protein sequence ID" value="ABC32598.1"/>
    <property type="molecule type" value="Genomic_DNA"/>
</dbReference>
<name>Q2S9S6_HAHCH</name>
<evidence type="ECO:0000313" key="2">
    <source>
        <dbReference type="Proteomes" id="UP000000238"/>
    </source>
</evidence>
<evidence type="ECO:0000313" key="1">
    <source>
        <dbReference type="EMBL" id="ABC32598.1"/>
    </source>
</evidence>